<comment type="similarity">
    <text evidence="1 7">Belongs to the cytochrome P450 family.</text>
</comment>
<evidence type="ECO:0000256" key="5">
    <source>
        <dbReference type="ARBA" id="ARBA00023004"/>
    </source>
</evidence>
<evidence type="ECO:0000313" key="9">
    <source>
        <dbReference type="Proteomes" id="UP000199503"/>
    </source>
</evidence>
<evidence type="ECO:0000256" key="2">
    <source>
        <dbReference type="ARBA" id="ARBA00022617"/>
    </source>
</evidence>
<keyword evidence="9" id="KW-1185">Reference proteome</keyword>
<evidence type="ECO:0000313" key="8">
    <source>
        <dbReference type="EMBL" id="SER13285.1"/>
    </source>
</evidence>
<dbReference type="STRING" id="65499.SAMN04488000_106208"/>
<evidence type="ECO:0000256" key="7">
    <source>
        <dbReference type="RuleBase" id="RU000461"/>
    </source>
</evidence>
<dbReference type="InterPro" id="IPR017972">
    <property type="entry name" value="Cyt_P450_CS"/>
</dbReference>
<keyword evidence="6 7" id="KW-0503">Monooxygenase</keyword>
<evidence type="ECO:0000256" key="6">
    <source>
        <dbReference type="ARBA" id="ARBA00023033"/>
    </source>
</evidence>
<dbReference type="Pfam" id="PF00067">
    <property type="entry name" value="p450"/>
    <property type="match status" value="1"/>
</dbReference>
<dbReference type="AlphaFoldDB" id="A0A1H9LQ52"/>
<proteinExistence type="inferred from homology"/>
<evidence type="ECO:0000256" key="4">
    <source>
        <dbReference type="ARBA" id="ARBA00023002"/>
    </source>
</evidence>
<dbReference type="GO" id="GO:0004497">
    <property type="term" value="F:monooxygenase activity"/>
    <property type="evidence" value="ECO:0007669"/>
    <property type="project" value="UniProtKB-KW"/>
</dbReference>
<dbReference type="GO" id="GO:0020037">
    <property type="term" value="F:heme binding"/>
    <property type="evidence" value="ECO:0007669"/>
    <property type="project" value="InterPro"/>
</dbReference>
<dbReference type="InterPro" id="IPR001128">
    <property type="entry name" value="Cyt_P450"/>
</dbReference>
<dbReference type="GO" id="GO:0016705">
    <property type="term" value="F:oxidoreductase activity, acting on paired donors, with incorporation or reduction of molecular oxygen"/>
    <property type="evidence" value="ECO:0007669"/>
    <property type="project" value="InterPro"/>
</dbReference>
<keyword evidence="4 7" id="KW-0560">Oxidoreductase</keyword>
<keyword evidence="3 7" id="KW-0479">Metal-binding</keyword>
<sequence>MPIRLNRDALPAVCPNMAVNLDALRPGFTDDPYAVLKSLRDAGPVHRVETLGVPMWLVTRYPDVRAALDNPLLSSHGSALAEPLRGHPHFASWWFGDLSDHMMNSDEPNHTRLRRAVSSQLTPRRIAALRPRIEQVAASLADGFADAGRCDLIADFAAPLPITVIMELLGVPAVDQENFRYWADVVTGLADGDAASAREETSGYLRDLVTHKRTSGDDDLIGGLARATGETALTDDELASLAFLLLVAGYTTAVDLVGNGALALLRDPEQLELLQRSSSLLPGAIEEFLRFDGPTSHVVRFATKPLTIGGVQIPAGDVVLLSLASAEHDPNRYPRADQLNIERADRQHLAFGHGIHFCLGAPLARLEGEIAFRTLLGRCAGLALDTSQPLGWRVSLGSRGLRALPVTFLAKPKMPLDEQATIKVAKPTM</sequence>
<dbReference type="GO" id="GO:0005506">
    <property type="term" value="F:iron ion binding"/>
    <property type="evidence" value="ECO:0007669"/>
    <property type="project" value="InterPro"/>
</dbReference>
<evidence type="ECO:0000256" key="1">
    <source>
        <dbReference type="ARBA" id="ARBA00010617"/>
    </source>
</evidence>
<keyword evidence="2 7" id="KW-0349">Heme</keyword>
<dbReference type="PRINTS" id="PR00359">
    <property type="entry name" value="BP450"/>
</dbReference>
<organism evidence="8 9">
    <name type="scientific">Lentzea albida</name>
    <dbReference type="NCBI Taxonomy" id="65499"/>
    <lineage>
        <taxon>Bacteria</taxon>
        <taxon>Bacillati</taxon>
        <taxon>Actinomycetota</taxon>
        <taxon>Actinomycetes</taxon>
        <taxon>Pseudonocardiales</taxon>
        <taxon>Pseudonocardiaceae</taxon>
        <taxon>Lentzea</taxon>
    </lineage>
</organism>
<dbReference type="InterPro" id="IPR002397">
    <property type="entry name" value="Cyt_P450_B"/>
</dbReference>
<accession>A0A1H9LQ52</accession>
<dbReference type="FunFam" id="1.10.630.10:FF:000018">
    <property type="entry name" value="Cytochrome P450 monooxygenase"/>
    <property type="match status" value="1"/>
</dbReference>
<dbReference type="InterPro" id="IPR036396">
    <property type="entry name" value="Cyt_P450_sf"/>
</dbReference>
<dbReference type="OrthoDB" id="502624at2"/>
<evidence type="ECO:0000256" key="3">
    <source>
        <dbReference type="ARBA" id="ARBA00022723"/>
    </source>
</evidence>
<name>A0A1H9LQ52_9PSEU</name>
<dbReference type="PANTHER" id="PTHR46696">
    <property type="entry name" value="P450, PUTATIVE (EUROFUNG)-RELATED"/>
    <property type="match status" value="1"/>
</dbReference>
<reference evidence="9" key="1">
    <citation type="submission" date="2016-10" db="EMBL/GenBank/DDBJ databases">
        <authorList>
            <person name="Varghese N."/>
            <person name="Submissions S."/>
        </authorList>
    </citation>
    <scope>NUCLEOTIDE SEQUENCE [LARGE SCALE GENOMIC DNA]</scope>
    <source>
        <strain evidence="9">DSM 44437</strain>
    </source>
</reference>
<dbReference type="SUPFAM" id="SSF48264">
    <property type="entry name" value="Cytochrome P450"/>
    <property type="match status" value="1"/>
</dbReference>
<dbReference type="EMBL" id="FOFV01000006">
    <property type="protein sequence ID" value="SER13285.1"/>
    <property type="molecule type" value="Genomic_DNA"/>
</dbReference>
<dbReference type="PROSITE" id="PS00086">
    <property type="entry name" value="CYTOCHROME_P450"/>
    <property type="match status" value="1"/>
</dbReference>
<dbReference type="PANTHER" id="PTHR46696:SF1">
    <property type="entry name" value="CYTOCHROME P450 YJIB-RELATED"/>
    <property type="match status" value="1"/>
</dbReference>
<dbReference type="CDD" id="cd11029">
    <property type="entry name" value="CYP107-like"/>
    <property type="match status" value="1"/>
</dbReference>
<gene>
    <name evidence="8" type="ORF">SAMN04488000_106208</name>
</gene>
<dbReference type="Proteomes" id="UP000199503">
    <property type="component" value="Unassembled WGS sequence"/>
</dbReference>
<protein>
    <submittedName>
        <fullName evidence="8">Cytochrome P450</fullName>
    </submittedName>
</protein>
<keyword evidence="5 7" id="KW-0408">Iron</keyword>
<dbReference type="Gene3D" id="1.10.630.10">
    <property type="entry name" value="Cytochrome P450"/>
    <property type="match status" value="1"/>
</dbReference>